<reference evidence="1" key="1">
    <citation type="submission" date="2013-12" db="EMBL/GenBank/DDBJ databases">
        <authorList>
            <person name="Omoto C.K."/>
            <person name="Sibley D."/>
            <person name="Venepally P."/>
            <person name="Hadjithomas M."/>
            <person name="Karamycheva S."/>
            <person name="Brunk B."/>
            <person name="Roos D."/>
            <person name="Caler E."/>
            <person name="Lorenzi H."/>
        </authorList>
    </citation>
    <scope>NUCLEOTIDE SEQUENCE</scope>
</reference>
<dbReference type="AlphaFoldDB" id="A0A023AXE5"/>
<dbReference type="GeneID" id="22916203"/>
<keyword evidence="2" id="KW-1185">Reference proteome</keyword>
<accession>A0A023AXE5</accession>
<comment type="caution">
    <text evidence="1">The sequence shown here is derived from an EMBL/GenBank/DDBJ whole genome shotgun (WGS) entry which is preliminary data.</text>
</comment>
<protein>
    <submittedName>
        <fullName evidence="1">Uncharacterized protein</fullName>
    </submittedName>
</protein>
<name>A0A023AXE5_GRENI</name>
<organism evidence="1 2">
    <name type="scientific">Gregarina niphandrodes</name>
    <name type="common">Septate eugregarine</name>
    <dbReference type="NCBI Taxonomy" id="110365"/>
    <lineage>
        <taxon>Eukaryota</taxon>
        <taxon>Sar</taxon>
        <taxon>Alveolata</taxon>
        <taxon>Apicomplexa</taxon>
        <taxon>Conoidasida</taxon>
        <taxon>Gregarinasina</taxon>
        <taxon>Eugregarinorida</taxon>
        <taxon>Gregarinidae</taxon>
        <taxon>Gregarina</taxon>
    </lineage>
</organism>
<proteinExistence type="predicted"/>
<dbReference type="VEuPathDB" id="CryptoDB:GNI_186930"/>
<evidence type="ECO:0000313" key="1">
    <source>
        <dbReference type="EMBL" id="EZG43118.1"/>
    </source>
</evidence>
<dbReference type="EMBL" id="AFNH02001419">
    <property type="protein sequence ID" value="EZG43118.1"/>
    <property type="molecule type" value="Genomic_DNA"/>
</dbReference>
<dbReference type="Proteomes" id="UP000019763">
    <property type="component" value="Unassembled WGS sequence"/>
</dbReference>
<sequence length="202" mass="22401">MICQLRIHAWLTTAGAIRKEGRPTGIFQRELYYGHAINNGAPRPSDFNFRATISHLNGIPITELPRLSFQRLSWYASAQNQALFVDVSLRDENEYYSWDRVLEGNFTEFFRADELLVAVRLADRNNTTRPTAVPSLNPQFRLGDPHSGSGTCPALTPALAPAVTPVLTPAVTPVLTPVQDQIVAPQEHTIAPSGLDRCSEHK</sequence>
<gene>
    <name evidence="1" type="ORF">GNI_186930</name>
</gene>
<evidence type="ECO:0000313" key="2">
    <source>
        <dbReference type="Proteomes" id="UP000019763"/>
    </source>
</evidence>
<dbReference type="RefSeq" id="XP_011133630.1">
    <property type="nucleotide sequence ID" value="XM_011135328.1"/>
</dbReference>